<dbReference type="Pfam" id="PF25137">
    <property type="entry name" value="ADH_Fe_C"/>
    <property type="match status" value="1"/>
</dbReference>
<evidence type="ECO:0000256" key="2">
    <source>
        <dbReference type="ARBA" id="ARBA00023002"/>
    </source>
</evidence>
<dbReference type="EC" id="1.1.1.-" evidence="5"/>
<dbReference type="FunFam" id="3.40.50.1970:FF:000003">
    <property type="entry name" value="Alcohol dehydrogenase, iron-containing"/>
    <property type="match status" value="1"/>
</dbReference>
<dbReference type="GO" id="GO:0008106">
    <property type="term" value="F:alcohol dehydrogenase (NADP+) activity"/>
    <property type="evidence" value="ECO:0007669"/>
    <property type="project" value="TreeGrafter"/>
</dbReference>
<dbReference type="EMBL" id="UFVD01000001">
    <property type="protein sequence ID" value="SUX09574.1"/>
    <property type="molecule type" value="Genomic_DNA"/>
</dbReference>
<evidence type="ECO:0000313" key="5">
    <source>
        <dbReference type="EMBL" id="SUX09574.1"/>
    </source>
</evidence>
<dbReference type="InterPro" id="IPR056798">
    <property type="entry name" value="ADH_Fe_C"/>
</dbReference>
<organism evidence="5 6">
    <name type="scientific">Campylobacter sputorum subsp. sputorum</name>
    <dbReference type="NCBI Taxonomy" id="32024"/>
    <lineage>
        <taxon>Bacteria</taxon>
        <taxon>Pseudomonadati</taxon>
        <taxon>Campylobacterota</taxon>
        <taxon>Epsilonproteobacteria</taxon>
        <taxon>Campylobacterales</taxon>
        <taxon>Campylobacteraceae</taxon>
        <taxon>Campylobacter</taxon>
    </lineage>
</organism>
<dbReference type="Gene3D" id="3.40.50.1970">
    <property type="match status" value="1"/>
</dbReference>
<dbReference type="GO" id="GO:0046872">
    <property type="term" value="F:metal ion binding"/>
    <property type="evidence" value="ECO:0007669"/>
    <property type="project" value="InterPro"/>
</dbReference>
<comment type="similarity">
    <text evidence="1">Belongs to the iron-containing alcohol dehydrogenase family.</text>
</comment>
<dbReference type="AlphaFoldDB" id="A0A381DGV9"/>
<dbReference type="Proteomes" id="UP000254920">
    <property type="component" value="Unassembled WGS sequence"/>
</dbReference>
<dbReference type="Pfam" id="PF00465">
    <property type="entry name" value="Fe-ADH"/>
    <property type="match status" value="1"/>
</dbReference>
<accession>A0A381DGV9</accession>
<evidence type="ECO:0000313" key="6">
    <source>
        <dbReference type="Proteomes" id="UP000254920"/>
    </source>
</evidence>
<gene>
    <name evidence="5" type="primary">yqhD</name>
    <name evidence="5" type="ORF">NCTC12475_00096</name>
</gene>
<reference evidence="5 6" key="1">
    <citation type="submission" date="2018-06" db="EMBL/GenBank/DDBJ databases">
        <authorList>
            <consortium name="Pathogen Informatics"/>
            <person name="Doyle S."/>
        </authorList>
    </citation>
    <scope>NUCLEOTIDE SEQUENCE [LARGE SCALE GENOMIC DNA]</scope>
    <source>
        <strain evidence="5 6">NCTC12475</strain>
    </source>
</reference>
<dbReference type="CDD" id="cd08187">
    <property type="entry name" value="BDH"/>
    <property type="match status" value="1"/>
</dbReference>
<dbReference type="SUPFAM" id="SSF56796">
    <property type="entry name" value="Dehydroquinate synthase-like"/>
    <property type="match status" value="1"/>
</dbReference>
<dbReference type="PANTHER" id="PTHR43633:SF1">
    <property type="entry name" value="ALCOHOL DEHYDROGENASE YQHD"/>
    <property type="match status" value="1"/>
</dbReference>
<keyword evidence="2 5" id="KW-0560">Oxidoreductase</keyword>
<evidence type="ECO:0000259" key="3">
    <source>
        <dbReference type="Pfam" id="PF00465"/>
    </source>
</evidence>
<keyword evidence="6" id="KW-1185">Reference proteome</keyword>
<feature type="domain" description="Fe-containing alcohol dehydrogenase-like C-terminal" evidence="4">
    <location>
        <begin position="188"/>
        <end position="379"/>
    </location>
</feature>
<dbReference type="GeneID" id="93090548"/>
<dbReference type="STRING" id="32024.GCA_000788295_00214"/>
<dbReference type="InterPro" id="IPR044731">
    <property type="entry name" value="BDH-like"/>
</dbReference>
<dbReference type="GO" id="GO:1990362">
    <property type="term" value="F:butanol dehydrogenase (NAD+) activity"/>
    <property type="evidence" value="ECO:0007669"/>
    <property type="project" value="InterPro"/>
</dbReference>
<sequence length="383" mass="42625">MNNFILHTPTKIVFGKDEVKRLSSLLPKDKKILLLYGGGSIKKNGVYDDVINATDGLNFVEFGGIEANPDFDTCVKARNFARQNGVEFLLSVGGGSVLDATKFISLIFYENGDEWEVLEGKKCASNALPLASVMTLPATGSEMNNGGVISRRSTQDKLSFKSRLVFPKFSIIDPSYTASLPLRQIQNGIVDTFVHTLEQYATWDINTPMQDLWAIGILRTLLEEGPKAISDPSDYDVMSNICWCATCGLNGWIGAGVIQDWAVHMIGHELTAFYGIDHAQSLAVVLPSRYRLHLKNKKEKLYKLGVEVFKLEGNKDQIASNCIDKIEEFFNSLGVKTHLSDYGIDEKEASIKIAERFIQRNKIWGEHSEVTPEVVRVILINAK</sequence>
<name>A0A381DGV9_9BACT</name>
<dbReference type="InterPro" id="IPR001670">
    <property type="entry name" value="ADH_Fe/GldA"/>
</dbReference>
<dbReference type="RefSeq" id="WP_089182380.1">
    <property type="nucleotide sequence ID" value="NZ_CP043427.1"/>
</dbReference>
<dbReference type="PANTHER" id="PTHR43633">
    <property type="entry name" value="ALCOHOL DEHYDROGENASE YQHD"/>
    <property type="match status" value="1"/>
</dbReference>
<dbReference type="GO" id="GO:1990002">
    <property type="term" value="F:methylglyoxal reductase (NADPH) (acetol producing) activity"/>
    <property type="evidence" value="ECO:0007669"/>
    <property type="project" value="TreeGrafter"/>
</dbReference>
<dbReference type="OrthoDB" id="9778433at2"/>
<dbReference type="Gene3D" id="1.20.1090.10">
    <property type="entry name" value="Dehydroquinate synthase-like - alpha domain"/>
    <property type="match status" value="1"/>
</dbReference>
<protein>
    <submittedName>
        <fullName evidence="5">Iron-containing alcohol dehydrogenase</fullName>
        <ecNumber evidence="5">1.1.1.-</ecNumber>
    </submittedName>
</protein>
<evidence type="ECO:0000259" key="4">
    <source>
        <dbReference type="Pfam" id="PF25137"/>
    </source>
</evidence>
<dbReference type="GO" id="GO:0005829">
    <property type="term" value="C:cytosol"/>
    <property type="evidence" value="ECO:0007669"/>
    <property type="project" value="TreeGrafter"/>
</dbReference>
<proteinExistence type="inferred from homology"/>
<feature type="domain" description="Alcohol dehydrogenase iron-type/glycerol dehydrogenase GldA" evidence="3">
    <location>
        <begin position="9"/>
        <end position="174"/>
    </location>
</feature>
<evidence type="ECO:0000256" key="1">
    <source>
        <dbReference type="ARBA" id="ARBA00007358"/>
    </source>
</evidence>